<name>A0A0D2AV11_9EURO</name>
<organism evidence="2 3">
    <name type="scientific">Cladophialophora immunda</name>
    <dbReference type="NCBI Taxonomy" id="569365"/>
    <lineage>
        <taxon>Eukaryota</taxon>
        <taxon>Fungi</taxon>
        <taxon>Dikarya</taxon>
        <taxon>Ascomycota</taxon>
        <taxon>Pezizomycotina</taxon>
        <taxon>Eurotiomycetes</taxon>
        <taxon>Chaetothyriomycetidae</taxon>
        <taxon>Chaetothyriales</taxon>
        <taxon>Herpotrichiellaceae</taxon>
        <taxon>Cladophialophora</taxon>
    </lineage>
</organism>
<proteinExistence type="predicted"/>
<reference evidence="2 3" key="1">
    <citation type="submission" date="2015-01" db="EMBL/GenBank/DDBJ databases">
        <title>The Genome Sequence of Cladophialophora immunda CBS83496.</title>
        <authorList>
            <consortium name="The Broad Institute Genomics Platform"/>
            <person name="Cuomo C."/>
            <person name="de Hoog S."/>
            <person name="Gorbushina A."/>
            <person name="Stielow B."/>
            <person name="Teixiera M."/>
            <person name="Abouelleil A."/>
            <person name="Chapman S.B."/>
            <person name="Priest M."/>
            <person name="Young S.K."/>
            <person name="Wortman J."/>
            <person name="Nusbaum C."/>
            <person name="Birren B."/>
        </authorList>
    </citation>
    <scope>NUCLEOTIDE SEQUENCE [LARGE SCALE GENOMIC DNA]</scope>
    <source>
        <strain evidence="2 3">CBS 83496</strain>
    </source>
</reference>
<dbReference type="HOGENOM" id="CLU_1151686_0_0_1"/>
<feature type="region of interest" description="Disordered" evidence="1">
    <location>
        <begin position="208"/>
        <end position="241"/>
    </location>
</feature>
<gene>
    <name evidence="2" type="ORF">PV07_04932</name>
</gene>
<dbReference type="Proteomes" id="UP000054466">
    <property type="component" value="Unassembled WGS sequence"/>
</dbReference>
<dbReference type="EMBL" id="KN847042">
    <property type="protein sequence ID" value="KIW29092.1"/>
    <property type="molecule type" value="Genomic_DNA"/>
</dbReference>
<dbReference type="GeneID" id="27344126"/>
<evidence type="ECO:0000313" key="3">
    <source>
        <dbReference type="Proteomes" id="UP000054466"/>
    </source>
</evidence>
<evidence type="ECO:0000313" key="2">
    <source>
        <dbReference type="EMBL" id="KIW29092.1"/>
    </source>
</evidence>
<dbReference type="RefSeq" id="XP_016249308.1">
    <property type="nucleotide sequence ID" value="XM_016391789.1"/>
</dbReference>
<dbReference type="VEuPathDB" id="FungiDB:PV07_04932"/>
<protein>
    <submittedName>
        <fullName evidence="2">Uncharacterized protein</fullName>
    </submittedName>
</protein>
<accession>A0A0D2AV11</accession>
<dbReference type="OrthoDB" id="4364447at2759"/>
<dbReference type="STRING" id="569365.A0A0D2AV11"/>
<keyword evidence="3" id="KW-1185">Reference proteome</keyword>
<evidence type="ECO:0000256" key="1">
    <source>
        <dbReference type="SAM" id="MobiDB-lite"/>
    </source>
</evidence>
<dbReference type="AlphaFoldDB" id="A0A0D2AV11"/>
<sequence>MSWETGLNYPTVVYLLDDTLGDMRSLVVECAAHATPRAFSRPQSGARLLTFIEEPDWNSERRYDEDPPLYICYSIEWKVTARLGTLNHRKVSNDMELNVVLAPGRHWERCLQARLADLGGQKFAENPNTRPDDPEVVVSMTGRTQQKLTKRFPGIDIDWLIVQTQPEAWSPYLHSGKKLRVGVLAADVGGKRGDKRGRVSTTQRMRSEMDLRLDAEQATSGQPSIDRKCTGSSAALARRAR</sequence>